<organism evidence="1">
    <name type="scientific">human gut metagenome</name>
    <dbReference type="NCBI Taxonomy" id="408170"/>
    <lineage>
        <taxon>unclassified sequences</taxon>
        <taxon>metagenomes</taxon>
        <taxon>organismal metagenomes</taxon>
    </lineage>
</organism>
<accession>W1WE38</accession>
<reference evidence="1" key="1">
    <citation type="submission" date="2013-12" db="EMBL/GenBank/DDBJ databases">
        <title>A Varibaculum cambriense genome reconstructed from a premature infant gut community with otherwise low bacterial novelty that shifts toward anaerobic metabolism during the third week of life.</title>
        <authorList>
            <person name="Brown C.T."/>
            <person name="Sharon I."/>
            <person name="Thomas B.C."/>
            <person name="Castelle C.J."/>
            <person name="Morowitz M.J."/>
            <person name="Banfield J.F."/>
        </authorList>
    </citation>
    <scope>NUCLEOTIDE SEQUENCE</scope>
</reference>
<feature type="non-terminal residue" evidence="1">
    <location>
        <position position="33"/>
    </location>
</feature>
<dbReference type="InterPro" id="IPR043131">
    <property type="entry name" value="BCAT-like_N"/>
</dbReference>
<name>W1WE38_9ZZZZ</name>
<dbReference type="EMBL" id="AZMM01019073">
    <property type="protein sequence ID" value="ETJ15395.1"/>
    <property type="molecule type" value="Genomic_DNA"/>
</dbReference>
<sequence length="33" mass="3931">MDIIFDEGYSFGLGIFETISVVDNHLVLWYYHH</sequence>
<proteinExistence type="predicted"/>
<dbReference type="AlphaFoldDB" id="W1WE38"/>
<comment type="caution">
    <text evidence="1">The sequence shown here is derived from an EMBL/GenBank/DDBJ whole genome shotgun (WGS) entry which is preliminary data.</text>
</comment>
<protein>
    <submittedName>
        <fullName evidence="1">4-amino-4-deoxychorismate lyase</fullName>
    </submittedName>
</protein>
<dbReference type="Gene3D" id="3.30.470.10">
    <property type="match status" value="1"/>
</dbReference>
<gene>
    <name evidence="1" type="ORF">Q604_UNBc4C00292G0001</name>
</gene>
<evidence type="ECO:0000313" key="1">
    <source>
        <dbReference type="EMBL" id="ETJ15395.1"/>
    </source>
</evidence>
<dbReference type="GO" id="GO:0016829">
    <property type="term" value="F:lyase activity"/>
    <property type="evidence" value="ECO:0007669"/>
    <property type="project" value="UniProtKB-KW"/>
</dbReference>
<keyword evidence="1" id="KW-0456">Lyase</keyword>